<dbReference type="EMBL" id="CP036298">
    <property type="protein sequence ID" value="QDV22084.1"/>
    <property type="molecule type" value="Genomic_DNA"/>
</dbReference>
<dbReference type="AlphaFoldDB" id="A0A518G0P1"/>
<dbReference type="Gene3D" id="1.10.10.10">
    <property type="entry name" value="Winged helix-like DNA-binding domain superfamily/Winged helix DNA-binding domain"/>
    <property type="match status" value="1"/>
</dbReference>
<dbReference type="GO" id="GO:0006355">
    <property type="term" value="P:regulation of DNA-templated transcription"/>
    <property type="evidence" value="ECO:0007669"/>
    <property type="project" value="InterPro"/>
</dbReference>
<dbReference type="SMART" id="SM00421">
    <property type="entry name" value="HTH_LUXR"/>
    <property type="match status" value="1"/>
</dbReference>
<dbReference type="InterPro" id="IPR000792">
    <property type="entry name" value="Tscrpt_reg_LuxR_C"/>
</dbReference>
<proteinExistence type="predicted"/>
<accession>A0A518G0P1</accession>
<dbReference type="SUPFAM" id="SSF46894">
    <property type="entry name" value="C-terminal effector domain of the bipartite response regulators"/>
    <property type="match status" value="1"/>
</dbReference>
<gene>
    <name evidence="2" type="ORF">Q31a_03630</name>
</gene>
<protein>
    <submittedName>
        <fullName evidence="2">Bacterial regulatory protein, luxR family</fullName>
    </submittedName>
</protein>
<evidence type="ECO:0000259" key="1">
    <source>
        <dbReference type="SMART" id="SM00421"/>
    </source>
</evidence>
<keyword evidence="3" id="KW-1185">Reference proteome</keyword>
<dbReference type="GO" id="GO:0003677">
    <property type="term" value="F:DNA binding"/>
    <property type="evidence" value="ECO:0007669"/>
    <property type="project" value="InterPro"/>
</dbReference>
<feature type="domain" description="HTH luxR-type" evidence="1">
    <location>
        <begin position="165"/>
        <end position="222"/>
    </location>
</feature>
<evidence type="ECO:0000313" key="2">
    <source>
        <dbReference type="EMBL" id="QDV22084.1"/>
    </source>
</evidence>
<reference evidence="2 3" key="1">
    <citation type="submission" date="2019-02" db="EMBL/GenBank/DDBJ databases">
        <title>Deep-cultivation of Planctomycetes and their phenomic and genomic characterization uncovers novel biology.</title>
        <authorList>
            <person name="Wiegand S."/>
            <person name="Jogler M."/>
            <person name="Boedeker C."/>
            <person name="Pinto D."/>
            <person name="Vollmers J."/>
            <person name="Rivas-Marin E."/>
            <person name="Kohn T."/>
            <person name="Peeters S.H."/>
            <person name="Heuer A."/>
            <person name="Rast P."/>
            <person name="Oberbeckmann S."/>
            <person name="Bunk B."/>
            <person name="Jeske O."/>
            <person name="Meyerdierks A."/>
            <person name="Storesund J.E."/>
            <person name="Kallscheuer N."/>
            <person name="Luecker S."/>
            <person name="Lage O.M."/>
            <person name="Pohl T."/>
            <person name="Merkel B.J."/>
            <person name="Hornburger P."/>
            <person name="Mueller R.-W."/>
            <person name="Bruemmer F."/>
            <person name="Labrenz M."/>
            <person name="Spormann A.M."/>
            <person name="Op den Camp H."/>
            <person name="Overmann J."/>
            <person name="Amann R."/>
            <person name="Jetten M.S.M."/>
            <person name="Mascher T."/>
            <person name="Medema M.H."/>
            <person name="Devos D.P."/>
            <person name="Kaster A.-K."/>
            <person name="Ovreas L."/>
            <person name="Rohde M."/>
            <person name="Galperin M.Y."/>
            <person name="Jogler C."/>
        </authorList>
    </citation>
    <scope>NUCLEOTIDE SEQUENCE [LARGE SCALE GENOMIC DNA]</scope>
    <source>
        <strain evidence="2 3">Q31a</strain>
    </source>
</reference>
<evidence type="ECO:0000313" key="3">
    <source>
        <dbReference type="Proteomes" id="UP000318017"/>
    </source>
</evidence>
<dbReference type="InterPro" id="IPR036388">
    <property type="entry name" value="WH-like_DNA-bd_sf"/>
</dbReference>
<dbReference type="Proteomes" id="UP000318017">
    <property type="component" value="Chromosome"/>
</dbReference>
<dbReference type="InterPro" id="IPR016032">
    <property type="entry name" value="Sig_transdc_resp-reg_C-effctor"/>
</dbReference>
<dbReference type="OrthoDB" id="260983at2"/>
<name>A0A518G0P1_9BACT</name>
<dbReference type="KEGG" id="ahel:Q31a_03630"/>
<dbReference type="Pfam" id="PF00196">
    <property type="entry name" value="GerE"/>
    <property type="match status" value="1"/>
</dbReference>
<organism evidence="2 3">
    <name type="scientific">Aureliella helgolandensis</name>
    <dbReference type="NCBI Taxonomy" id="2527968"/>
    <lineage>
        <taxon>Bacteria</taxon>
        <taxon>Pseudomonadati</taxon>
        <taxon>Planctomycetota</taxon>
        <taxon>Planctomycetia</taxon>
        <taxon>Pirellulales</taxon>
        <taxon>Pirellulaceae</taxon>
        <taxon>Aureliella</taxon>
    </lineage>
</organism>
<sequence>MLVMTTSLVKCVEQLSKLVIEAGKRSESVAVVLETCEYCAYIKGPQGNLLAANSVYDRVFGNGRPVAGRSPEAFLDDSTLTISQASDQMIAGGCTLIVFDHVGNSATADGATRDGGGQSRIQYRTIKKSLQGLGIPGFACLGVTRVIGTLPPARNTRLGAAWKMFCSFPKRTQQLAVMLARGESQRVISKKLSISTRTLASQRAHVLQSLGVVNTHELSRLLVRVQDAGYEDLGL</sequence>